<organism evidence="2 3">
    <name type="scientific">Vigna unguiculata</name>
    <name type="common">Cowpea</name>
    <dbReference type="NCBI Taxonomy" id="3917"/>
    <lineage>
        <taxon>Eukaryota</taxon>
        <taxon>Viridiplantae</taxon>
        <taxon>Streptophyta</taxon>
        <taxon>Embryophyta</taxon>
        <taxon>Tracheophyta</taxon>
        <taxon>Spermatophyta</taxon>
        <taxon>Magnoliopsida</taxon>
        <taxon>eudicotyledons</taxon>
        <taxon>Gunneridae</taxon>
        <taxon>Pentapetalae</taxon>
        <taxon>rosids</taxon>
        <taxon>fabids</taxon>
        <taxon>Fabales</taxon>
        <taxon>Fabaceae</taxon>
        <taxon>Papilionoideae</taxon>
        <taxon>50 kb inversion clade</taxon>
        <taxon>NPAAA clade</taxon>
        <taxon>indigoferoid/millettioid clade</taxon>
        <taxon>Phaseoleae</taxon>
        <taxon>Vigna</taxon>
    </lineage>
</organism>
<feature type="region of interest" description="Disordered" evidence="1">
    <location>
        <begin position="44"/>
        <end position="71"/>
    </location>
</feature>
<dbReference type="Proteomes" id="UP000501690">
    <property type="component" value="Linkage Group LG1"/>
</dbReference>
<evidence type="ECO:0000313" key="3">
    <source>
        <dbReference type="Proteomes" id="UP000501690"/>
    </source>
</evidence>
<evidence type="ECO:0000313" key="2">
    <source>
        <dbReference type="EMBL" id="QCD78539.1"/>
    </source>
</evidence>
<evidence type="ECO:0000256" key="1">
    <source>
        <dbReference type="SAM" id="MobiDB-lite"/>
    </source>
</evidence>
<dbReference type="EMBL" id="CP039345">
    <property type="protein sequence ID" value="QCD78539.1"/>
    <property type="molecule type" value="Genomic_DNA"/>
</dbReference>
<accession>A0A4D6KTM9</accession>
<keyword evidence="3" id="KW-1185">Reference proteome</keyword>
<feature type="compositionally biased region" description="Basic and acidic residues" evidence="1">
    <location>
        <begin position="45"/>
        <end position="58"/>
    </location>
</feature>
<feature type="region of interest" description="Disordered" evidence="1">
    <location>
        <begin position="1"/>
        <end position="22"/>
    </location>
</feature>
<proteinExistence type="predicted"/>
<gene>
    <name evidence="2" type="ORF">DEO72_LG1g2175</name>
</gene>
<sequence>MQSIRNKTKTNNGEENEQRYSSLKTSMLQARNRSFDYHMMSEPQRIFDENSPQDRESSIVRWKTTKQAAKD</sequence>
<reference evidence="2 3" key="1">
    <citation type="submission" date="2019-04" db="EMBL/GenBank/DDBJ databases">
        <title>An improved genome assembly and genetic linkage map for asparagus bean, Vigna unguiculata ssp. sesquipedialis.</title>
        <authorList>
            <person name="Xia Q."/>
            <person name="Zhang R."/>
            <person name="Dong Y."/>
        </authorList>
    </citation>
    <scope>NUCLEOTIDE SEQUENCE [LARGE SCALE GENOMIC DNA]</scope>
    <source>
        <tissue evidence="2">Leaf</tissue>
    </source>
</reference>
<name>A0A4D6KTM9_VIGUN</name>
<protein>
    <submittedName>
        <fullName evidence="2">Uncharacterized protein</fullName>
    </submittedName>
</protein>
<dbReference type="AlphaFoldDB" id="A0A4D6KTM9"/>